<dbReference type="InterPro" id="IPR017970">
    <property type="entry name" value="Homeobox_CS"/>
</dbReference>
<keyword evidence="6 10" id="KW-0238">DNA-binding</keyword>
<protein>
    <submittedName>
        <fullName evidence="14">HXD12 protein</fullName>
    </submittedName>
</protein>
<evidence type="ECO:0000256" key="7">
    <source>
        <dbReference type="ARBA" id="ARBA00023155"/>
    </source>
</evidence>
<evidence type="ECO:0000256" key="1">
    <source>
        <dbReference type="ARBA" id="ARBA00003263"/>
    </source>
</evidence>
<evidence type="ECO:0000256" key="5">
    <source>
        <dbReference type="ARBA" id="ARBA00023015"/>
    </source>
</evidence>
<comment type="function">
    <text evidence="1">Sequence-specific transcription factor which is part of a developmental regulatory system that provides cells with specific positional identities on the anterior-posterior axis.</text>
</comment>
<keyword evidence="8" id="KW-0804">Transcription</keyword>
<dbReference type="InterPro" id="IPR001356">
    <property type="entry name" value="HD"/>
</dbReference>
<keyword evidence="15" id="KW-1185">Reference proteome</keyword>
<keyword evidence="7 10" id="KW-0371">Homeobox</keyword>
<dbReference type="Pfam" id="PF00046">
    <property type="entry name" value="Homeodomain"/>
    <property type="match status" value="1"/>
</dbReference>
<feature type="non-terminal residue" evidence="14">
    <location>
        <position position="1"/>
    </location>
</feature>
<evidence type="ECO:0000256" key="3">
    <source>
        <dbReference type="ARBA" id="ARBA00006317"/>
    </source>
</evidence>
<dbReference type="PANTHER" id="PTHR46440">
    <property type="entry name" value="HOMEOBOX PROTEIN HOX-D12-RELATED"/>
    <property type="match status" value="1"/>
</dbReference>
<feature type="domain" description="Homeobox" evidence="13">
    <location>
        <begin position="195"/>
        <end position="255"/>
    </location>
</feature>
<proteinExistence type="inferred from homology"/>
<dbReference type="SMART" id="SM00389">
    <property type="entry name" value="HOX"/>
    <property type="match status" value="1"/>
</dbReference>
<evidence type="ECO:0000256" key="12">
    <source>
        <dbReference type="SAM" id="MobiDB-lite"/>
    </source>
</evidence>
<organism evidence="14 15">
    <name type="scientific">Polypterus senegalus</name>
    <name type="common">Senegal bichir</name>
    <dbReference type="NCBI Taxonomy" id="55291"/>
    <lineage>
        <taxon>Eukaryota</taxon>
        <taxon>Metazoa</taxon>
        <taxon>Chordata</taxon>
        <taxon>Craniata</taxon>
        <taxon>Vertebrata</taxon>
        <taxon>Euteleostomi</taxon>
        <taxon>Actinopterygii</taxon>
        <taxon>Polypteriformes</taxon>
        <taxon>Polypteridae</taxon>
        <taxon>Polypterus</taxon>
    </lineage>
</organism>
<dbReference type="EMBL" id="JAATIS010005477">
    <property type="protein sequence ID" value="KAG2458751.1"/>
    <property type="molecule type" value="Genomic_DNA"/>
</dbReference>
<evidence type="ECO:0000256" key="10">
    <source>
        <dbReference type="PROSITE-ProRule" id="PRU00108"/>
    </source>
</evidence>
<dbReference type="InterPro" id="IPR009057">
    <property type="entry name" value="Homeodomain-like_sf"/>
</dbReference>
<dbReference type="PANTHER" id="PTHR46440:SF1">
    <property type="entry name" value="HOMEOBOX PROTEIN HOX-D12"/>
    <property type="match status" value="1"/>
</dbReference>
<comment type="similarity">
    <text evidence="3">Belongs to the Abd-B homeobox family.</text>
</comment>
<evidence type="ECO:0000256" key="8">
    <source>
        <dbReference type="ARBA" id="ARBA00023163"/>
    </source>
</evidence>
<comment type="caution">
    <text evidence="14">The sequence shown here is derived from an EMBL/GenBank/DDBJ whole genome shotgun (WGS) entry which is preliminary data.</text>
</comment>
<feature type="DNA-binding region" description="Homeobox" evidence="10">
    <location>
        <begin position="197"/>
        <end position="256"/>
    </location>
</feature>
<dbReference type="GO" id="GO:1990837">
    <property type="term" value="F:sequence-specific double-stranded DNA binding"/>
    <property type="evidence" value="ECO:0007669"/>
    <property type="project" value="TreeGrafter"/>
</dbReference>
<evidence type="ECO:0000259" key="13">
    <source>
        <dbReference type="PROSITE" id="PS50071"/>
    </source>
</evidence>
<dbReference type="Proteomes" id="UP000886611">
    <property type="component" value="Unassembled WGS sequence"/>
</dbReference>
<keyword evidence="9 10" id="KW-0539">Nucleus</keyword>
<dbReference type="AlphaFoldDB" id="A0A8X7X056"/>
<dbReference type="Gene3D" id="1.10.10.60">
    <property type="entry name" value="Homeodomain-like"/>
    <property type="match status" value="1"/>
</dbReference>
<evidence type="ECO:0000256" key="2">
    <source>
        <dbReference type="ARBA" id="ARBA00004123"/>
    </source>
</evidence>
<evidence type="ECO:0000256" key="6">
    <source>
        <dbReference type="ARBA" id="ARBA00023125"/>
    </source>
</evidence>
<sequence>MCERNILSPSYVGSLLNFQSSDSFYFPGIRGNGAHLSGIPQIPCTRRDVYPLPWSSASSCTSSTSRSVAAYSQGLLVSSVPLTNNNTGKGQLDEPSKYYFQETGSLKSTERETSFSSHQENASPSSASSAKYDFCNMDNCLHATSSHREVQTANQSTAEAGKQSMSLNMTMQSRSSPPCSRASLSEGLPWCPTQVRSRKKRKPYSKHQIAELENEFLMNEFINRQKRKELSDRLYLSDQQVKIWFQNRRMKKKRLIMREHALSIY</sequence>
<evidence type="ECO:0000313" key="14">
    <source>
        <dbReference type="EMBL" id="KAG2458751.1"/>
    </source>
</evidence>
<dbReference type="GO" id="GO:0000981">
    <property type="term" value="F:DNA-binding transcription factor activity, RNA polymerase II-specific"/>
    <property type="evidence" value="ECO:0007669"/>
    <property type="project" value="InterPro"/>
</dbReference>
<accession>A0A8X7X056</accession>
<feature type="non-terminal residue" evidence="14">
    <location>
        <position position="265"/>
    </location>
</feature>
<gene>
    <name evidence="14" type="primary">Hoxd12</name>
    <name evidence="14" type="ORF">GTO96_0019954</name>
</gene>
<comment type="subcellular location">
    <subcellularLocation>
        <location evidence="2 10 11">Nucleus</location>
    </subcellularLocation>
</comment>
<dbReference type="PRINTS" id="PR00024">
    <property type="entry name" value="HOMEOBOX"/>
</dbReference>
<keyword evidence="4" id="KW-0217">Developmental protein</keyword>
<evidence type="ECO:0000256" key="4">
    <source>
        <dbReference type="ARBA" id="ARBA00022473"/>
    </source>
</evidence>
<reference evidence="14 15" key="1">
    <citation type="journal article" date="2021" name="Cell">
        <title>Tracing the genetic footprints of vertebrate landing in non-teleost ray-finned fishes.</title>
        <authorList>
            <person name="Bi X."/>
            <person name="Wang K."/>
            <person name="Yang L."/>
            <person name="Pan H."/>
            <person name="Jiang H."/>
            <person name="Wei Q."/>
            <person name="Fang M."/>
            <person name="Yu H."/>
            <person name="Zhu C."/>
            <person name="Cai Y."/>
            <person name="He Y."/>
            <person name="Gan X."/>
            <person name="Zeng H."/>
            <person name="Yu D."/>
            <person name="Zhu Y."/>
            <person name="Jiang H."/>
            <person name="Qiu Q."/>
            <person name="Yang H."/>
            <person name="Zhang Y.E."/>
            <person name="Wang W."/>
            <person name="Zhu M."/>
            <person name="He S."/>
            <person name="Zhang G."/>
        </authorList>
    </citation>
    <scope>NUCLEOTIDE SEQUENCE [LARGE SCALE GENOMIC DNA]</scope>
    <source>
        <strain evidence="14">Bchr_013</strain>
    </source>
</reference>
<name>A0A8X7X056_POLSE</name>
<evidence type="ECO:0000256" key="9">
    <source>
        <dbReference type="ARBA" id="ARBA00023242"/>
    </source>
</evidence>
<keyword evidence="5" id="KW-0805">Transcription regulation</keyword>
<dbReference type="InterPro" id="IPR020479">
    <property type="entry name" value="HD_metazoa"/>
</dbReference>
<dbReference type="GO" id="GO:0005634">
    <property type="term" value="C:nucleus"/>
    <property type="evidence" value="ECO:0007669"/>
    <property type="project" value="UniProtKB-SubCell"/>
</dbReference>
<dbReference type="CDD" id="cd00086">
    <property type="entry name" value="homeodomain"/>
    <property type="match status" value="1"/>
</dbReference>
<evidence type="ECO:0000313" key="15">
    <source>
        <dbReference type="Proteomes" id="UP000886611"/>
    </source>
</evidence>
<dbReference type="SUPFAM" id="SSF46689">
    <property type="entry name" value="Homeodomain-like"/>
    <property type="match status" value="1"/>
</dbReference>
<dbReference type="PROSITE" id="PS50071">
    <property type="entry name" value="HOMEOBOX_2"/>
    <property type="match status" value="1"/>
</dbReference>
<feature type="region of interest" description="Disordered" evidence="12">
    <location>
        <begin position="109"/>
        <end position="128"/>
    </location>
</feature>
<dbReference type="PROSITE" id="PS00027">
    <property type="entry name" value="HOMEOBOX_1"/>
    <property type="match status" value="1"/>
</dbReference>
<feature type="compositionally biased region" description="Polar residues" evidence="12">
    <location>
        <begin position="114"/>
        <end position="128"/>
    </location>
</feature>
<evidence type="ECO:0000256" key="11">
    <source>
        <dbReference type="RuleBase" id="RU000682"/>
    </source>
</evidence>